<evidence type="ECO:0000256" key="1">
    <source>
        <dbReference type="ARBA" id="ARBA00010552"/>
    </source>
</evidence>
<dbReference type="PANTHER" id="PTHR11803:SF58">
    <property type="entry name" value="PROTEIN HMF1-RELATED"/>
    <property type="match status" value="1"/>
</dbReference>
<sequence>MGRILVNPDTVLDTAQYGYSQGCIATGARRVIVSGQAAVDVHGRTVDTGLQGQTEAALANVERVLAAAGGTMDQLVLLRLYLCETVREDVGQVAGELHRRFPANPPPSSWIVVAGLALPEWLILIEAEAVLD</sequence>
<dbReference type="CDD" id="cd00448">
    <property type="entry name" value="YjgF_YER057c_UK114_family"/>
    <property type="match status" value="1"/>
</dbReference>
<comment type="similarity">
    <text evidence="1">Belongs to the RutC family.</text>
</comment>
<dbReference type="OrthoDB" id="9809792at2"/>
<dbReference type="RefSeq" id="WP_094852771.1">
    <property type="nucleotide sequence ID" value="NZ_NEVM01000001.1"/>
</dbReference>
<comment type="caution">
    <text evidence="2">The sequence shown here is derived from an EMBL/GenBank/DDBJ whole genome shotgun (WGS) entry which is preliminary data.</text>
</comment>
<dbReference type="Pfam" id="PF01042">
    <property type="entry name" value="Ribonuc_L-PSP"/>
    <property type="match status" value="1"/>
</dbReference>
<keyword evidence="3" id="KW-1185">Reference proteome</keyword>
<dbReference type="PANTHER" id="PTHR11803">
    <property type="entry name" value="2-IMINOBUTANOATE/2-IMINOPROPANOATE DEAMINASE RIDA"/>
    <property type="match status" value="1"/>
</dbReference>
<evidence type="ECO:0008006" key="4">
    <source>
        <dbReference type="Google" id="ProtNLM"/>
    </source>
</evidence>
<dbReference type="SUPFAM" id="SSF55298">
    <property type="entry name" value="YjgF-like"/>
    <property type="match status" value="1"/>
</dbReference>
<dbReference type="InterPro" id="IPR006175">
    <property type="entry name" value="YjgF/YER057c/UK114"/>
</dbReference>
<evidence type="ECO:0000313" key="3">
    <source>
        <dbReference type="Proteomes" id="UP000216020"/>
    </source>
</evidence>
<protein>
    <recommendedName>
        <fullName evidence="4">Enamine deaminase RidA</fullName>
    </recommendedName>
</protein>
<dbReference type="EMBL" id="NEVM01000001">
    <property type="protein sequence ID" value="OZI38670.1"/>
    <property type="molecule type" value="Genomic_DNA"/>
</dbReference>
<dbReference type="Gene3D" id="3.30.1330.40">
    <property type="entry name" value="RutC-like"/>
    <property type="match status" value="1"/>
</dbReference>
<organism evidence="2 3">
    <name type="scientific">Bordetella genomosp. 10</name>
    <dbReference type="NCBI Taxonomy" id="1416804"/>
    <lineage>
        <taxon>Bacteria</taxon>
        <taxon>Pseudomonadati</taxon>
        <taxon>Pseudomonadota</taxon>
        <taxon>Betaproteobacteria</taxon>
        <taxon>Burkholderiales</taxon>
        <taxon>Alcaligenaceae</taxon>
        <taxon>Bordetella</taxon>
    </lineage>
</organism>
<dbReference type="InterPro" id="IPR035959">
    <property type="entry name" value="RutC-like_sf"/>
</dbReference>
<name>A0A261SPB3_9BORD</name>
<dbReference type="Proteomes" id="UP000216020">
    <property type="component" value="Unassembled WGS sequence"/>
</dbReference>
<evidence type="ECO:0000313" key="2">
    <source>
        <dbReference type="EMBL" id="OZI38670.1"/>
    </source>
</evidence>
<reference evidence="3" key="1">
    <citation type="submission" date="2017-05" db="EMBL/GenBank/DDBJ databases">
        <title>Complete and WGS of Bordetella genogroups.</title>
        <authorList>
            <person name="Spilker T."/>
            <person name="Lipuma J."/>
        </authorList>
    </citation>
    <scope>NUCLEOTIDE SEQUENCE [LARGE SCALE GENOMIC DNA]</scope>
    <source>
        <strain evidence="3">AU16122</strain>
    </source>
</reference>
<proteinExistence type="inferred from homology"/>
<gene>
    <name evidence="2" type="ORF">CAL29_07065</name>
</gene>
<dbReference type="AlphaFoldDB" id="A0A261SPB3"/>
<dbReference type="GO" id="GO:0019239">
    <property type="term" value="F:deaminase activity"/>
    <property type="evidence" value="ECO:0007669"/>
    <property type="project" value="TreeGrafter"/>
</dbReference>
<accession>A0A261SPB3</accession>
<dbReference type="GO" id="GO:0005829">
    <property type="term" value="C:cytosol"/>
    <property type="evidence" value="ECO:0007669"/>
    <property type="project" value="TreeGrafter"/>
</dbReference>